<dbReference type="OrthoDB" id="9757546at2"/>
<evidence type="ECO:0000313" key="6">
    <source>
        <dbReference type="EMBL" id="PYF74672.1"/>
    </source>
</evidence>
<name>A0A318UE73_9SPHI</name>
<reference evidence="6 7" key="1">
    <citation type="submission" date="2018-06" db="EMBL/GenBank/DDBJ databases">
        <title>Genomic Encyclopedia of Archaeal and Bacterial Type Strains, Phase II (KMG-II): from individual species to whole genera.</title>
        <authorList>
            <person name="Goeker M."/>
        </authorList>
    </citation>
    <scope>NUCLEOTIDE SEQUENCE [LARGE SCALE GENOMIC DNA]</scope>
    <source>
        <strain evidence="6 7">DSM 27372</strain>
    </source>
</reference>
<evidence type="ECO:0000313" key="7">
    <source>
        <dbReference type="Proteomes" id="UP000248198"/>
    </source>
</evidence>
<dbReference type="GO" id="GO:0016491">
    <property type="term" value="F:oxidoreductase activity"/>
    <property type="evidence" value="ECO:0007669"/>
    <property type="project" value="UniProtKB-KW"/>
</dbReference>
<sequence>MQTQVEILKGKKTNVYGYYDGMLGKTFVVNKGDIINLRFTNSLQQATNIHWHGLIIPPEMDGFPSHVTGPGGTFKYQFSINQRAGTYWYHPHPDGLTAEQVMKGLAGFFIIRDEEEAALKLPTGDSEIAFVIQDRRFKNSGDFDYAPTDEEIMTGFFGDYILVNGAYSPYKDVKAGWNRLRIINGSNARLYNLAFSNEQEFFVIGSDAGLLTVPESVKNILLSPGERVDLLVDFTQEVNKEIFLQSETFNGGGVQGKDAFRIMKFKAGPKTNETFTLPNTLSAITKINPSSATKIRTFDISNASMHGEKKMSMDQKEKNKMKMGMHTINGIAYDANVINETITAGATEIWEFDNSKGDEIHPMHFHGNHFQFLERIGGRGKLIATEKGWKDTVLLMPGEKVKVITAFSQFKGKYVLHCHNLEHEDSGMMLNFEIV</sequence>
<keyword evidence="2" id="KW-0560">Oxidoreductase</keyword>
<protein>
    <submittedName>
        <fullName evidence="6">FtsP/CotA-like multicopper oxidase with cupredoxin domain</fullName>
    </submittedName>
</protein>
<evidence type="ECO:0000256" key="2">
    <source>
        <dbReference type="ARBA" id="ARBA00023002"/>
    </source>
</evidence>
<dbReference type="PANTHER" id="PTHR48267">
    <property type="entry name" value="CUPREDOXIN SUPERFAMILY PROTEIN"/>
    <property type="match status" value="1"/>
</dbReference>
<evidence type="ECO:0000256" key="1">
    <source>
        <dbReference type="ARBA" id="ARBA00022723"/>
    </source>
</evidence>
<keyword evidence="7" id="KW-1185">Reference proteome</keyword>
<comment type="caution">
    <text evidence="6">The sequence shown here is derived from an EMBL/GenBank/DDBJ whole genome shotgun (WGS) entry which is preliminary data.</text>
</comment>
<accession>A0A318UE73</accession>
<dbReference type="InterPro" id="IPR011707">
    <property type="entry name" value="Cu-oxidase-like_N"/>
</dbReference>
<dbReference type="InterPro" id="IPR011706">
    <property type="entry name" value="Cu-oxidase_C"/>
</dbReference>
<dbReference type="Pfam" id="PF00394">
    <property type="entry name" value="Cu-oxidase"/>
    <property type="match status" value="1"/>
</dbReference>
<dbReference type="InterPro" id="IPR001117">
    <property type="entry name" value="Cu-oxidase_2nd"/>
</dbReference>
<evidence type="ECO:0000259" key="4">
    <source>
        <dbReference type="Pfam" id="PF07731"/>
    </source>
</evidence>
<dbReference type="Proteomes" id="UP000248198">
    <property type="component" value="Unassembled WGS sequence"/>
</dbReference>
<dbReference type="AlphaFoldDB" id="A0A318UE73"/>
<feature type="domain" description="Plastocyanin-like" evidence="5">
    <location>
        <begin position="3"/>
        <end position="115"/>
    </location>
</feature>
<dbReference type="Pfam" id="PF07731">
    <property type="entry name" value="Cu-oxidase_2"/>
    <property type="match status" value="1"/>
</dbReference>
<dbReference type="EMBL" id="QKLU01000003">
    <property type="protein sequence ID" value="PYF74672.1"/>
    <property type="molecule type" value="Genomic_DNA"/>
</dbReference>
<dbReference type="RefSeq" id="WP_110829379.1">
    <property type="nucleotide sequence ID" value="NZ_QKLU01000003.1"/>
</dbReference>
<dbReference type="PANTHER" id="PTHR48267:SF1">
    <property type="entry name" value="BILIRUBIN OXIDASE"/>
    <property type="match status" value="1"/>
</dbReference>
<dbReference type="Gene3D" id="2.60.40.420">
    <property type="entry name" value="Cupredoxins - blue copper proteins"/>
    <property type="match status" value="3"/>
</dbReference>
<keyword evidence="1" id="KW-0479">Metal-binding</keyword>
<dbReference type="GO" id="GO:0005507">
    <property type="term" value="F:copper ion binding"/>
    <property type="evidence" value="ECO:0007669"/>
    <property type="project" value="InterPro"/>
</dbReference>
<dbReference type="InterPro" id="IPR008972">
    <property type="entry name" value="Cupredoxin"/>
</dbReference>
<dbReference type="InterPro" id="IPR045087">
    <property type="entry name" value="Cu-oxidase_fam"/>
</dbReference>
<proteinExistence type="predicted"/>
<organism evidence="6 7">
    <name type="scientific">Pedobacter nutrimenti</name>
    <dbReference type="NCBI Taxonomy" id="1241337"/>
    <lineage>
        <taxon>Bacteria</taxon>
        <taxon>Pseudomonadati</taxon>
        <taxon>Bacteroidota</taxon>
        <taxon>Sphingobacteriia</taxon>
        <taxon>Sphingobacteriales</taxon>
        <taxon>Sphingobacteriaceae</taxon>
        <taxon>Pedobacter</taxon>
    </lineage>
</organism>
<dbReference type="SUPFAM" id="SSF49503">
    <property type="entry name" value="Cupredoxins"/>
    <property type="match status" value="3"/>
</dbReference>
<dbReference type="PROSITE" id="PS00080">
    <property type="entry name" value="MULTICOPPER_OXIDASE2"/>
    <property type="match status" value="1"/>
</dbReference>
<feature type="domain" description="Plastocyanin-like" evidence="4">
    <location>
        <begin position="312"/>
        <end position="433"/>
    </location>
</feature>
<evidence type="ECO:0000259" key="3">
    <source>
        <dbReference type="Pfam" id="PF00394"/>
    </source>
</evidence>
<dbReference type="InterPro" id="IPR002355">
    <property type="entry name" value="Cu_oxidase_Cu_BS"/>
</dbReference>
<dbReference type="InterPro" id="IPR033138">
    <property type="entry name" value="Cu_oxidase_CS"/>
</dbReference>
<dbReference type="Pfam" id="PF07732">
    <property type="entry name" value="Cu-oxidase_3"/>
    <property type="match status" value="1"/>
</dbReference>
<gene>
    <name evidence="6" type="ORF">B0O44_103117</name>
</gene>
<feature type="domain" description="Plastocyanin-like" evidence="3">
    <location>
        <begin position="179"/>
        <end position="238"/>
    </location>
</feature>
<evidence type="ECO:0000259" key="5">
    <source>
        <dbReference type="Pfam" id="PF07732"/>
    </source>
</evidence>
<dbReference type="PROSITE" id="PS00079">
    <property type="entry name" value="MULTICOPPER_OXIDASE1"/>
    <property type="match status" value="1"/>
</dbReference>